<accession>A0ABV1KCM0</accession>
<gene>
    <name evidence="1" type="ORF">WIS52_17250</name>
</gene>
<protein>
    <submittedName>
        <fullName evidence="1">Uncharacterized protein</fullName>
    </submittedName>
</protein>
<sequence>MIIDCDRCDVRGDACGDCVIGVLMDTPEIDRPIPYLPVDLPGEAGPAIVGHGNGGPAAAPLEFAEPERRALEVLADQGLIPRLRLVERARPGAAGPEGATMLPMPVVPHRHARHRDAG</sequence>
<evidence type="ECO:0000313" key="1">
    <source>
        <dbReference type="EMBL" id="MEQ3552221.1"/>
    </source>
</evidence>
<keyword evidence="2" id="KW-1185">Reference proteome</keyword>
<reference evidence="1 2" key="1">
    <citation type="submission" date="2024-03" db="EMBL/GenBank/DDBJ databases">
        <title>Draft genome sequence of Pseudonocardia nematodicida JCM 31783.</title>
        <authorList>
            <person name="Butdee W."/>
            <person name="Duangmal K."/>
        </authorList>
    </citation>
    <scope>NUCLEOTIDE SEQUENCE [LARGE SCALE GENOMIC DNA]</scope>
    <source>
        <strain evidence="1 2">JCM 31783</strain>
    </source>
</reference>
<name>A0ABV1KCM0_9PSEU</name>
<dbReference type="EMBL" id="JBEDNQ010000007">
    <property type="protein sequence ID" value="MEQ3552221.1"/>
    <property type="molecule type" value="Genomic_DNA"/>
</dbReference>
<evidence type="ECO:0000313" key="2">
    <source>
        <dbReference type="Proteomes" id="UP001494902"/>
    </source>
</evidence>
<dbReference type="Proteomes" id="UP001494902">
    <property type="component" value="Unassembled WGS sequence"/>
</dbReference>
<comment type="caution">
    <text evidence="1">The sequence shown here is derived from an EMBL/GenBank/DDBJ whole genome shotgun (WGS) entry which is preliminary data.</text>
</comment>
<organism evidence="1 2">
    <name type="scientific">Pseudonocardia nematodicida</name>
    <dbReference type="NCBI Taxonomy" id="1206997"/>
    <lineage>
        <taxon>Bacteria</taxon>
        <taxon>Bacillati</taxon>
        <taxon>Actinomycetota</taxon>
        <taxon>Actinomycetes</taxon>
        <taxon>Pseudonocardiales</taxon>
        <taxon>Pseudonocardiaceae</taxon>
        <taxon>Pseudonocardia</taxon>
    </lineage>
</organism>
<proteinExistence type="predicted"/>
<dbReference type="RefSeq" id="WP_349299298.1">
    <property type="nucleotide sequence ID" value="NZ_JBEDNQ010000007.1"/>
</dbReference>